<dbReference type="EMBL" id="JBHRXV010000001">
    <property type="protein sequence ID" value="MFC3711030.1"/>
    <property type="molecule type" value="Genomic_DNA"/>
</dbReference>
<evidence type="ECO:0000313" key="2">
    <source>
        <dbReference type="EMBL" id="MFC3711030.1"/>
    </source>
</evidence>
<evidence type="ECO:0000313" key="3">
    <source>
        <dbReference type="Proteomes" id="UP001595615"/>
    </source>
</evidence>
<keyword evidence="3" id="KW-1185">Reference proteome</keyword>
<feature type="domain" description="Antitoxin Xre/MbcA/ParS-like toxin-binding" evidence="1">
    <location>
        <begin position="33"/>
        <end position="72"/>
    </location>
</feature>
<dbReference type="Proteomes" id="UP001595615">
    <property type="component" value="Unassembled WGS sequence"/>
</dbReference>
<accession>A0ABV7X4F2</accession>
<proteinExistence type="predicted"/>
<dbReference type="Pfam" id="PF09722">
    <property type="entry name" value="Xre_MbcA_ParS_C"/>
    <property type="match status" value="1"/>
</dbReference>
<sequence>MQRAPKRYAGAEPLDREQVRRRGLAVRYASVSLGDTAAALAFLNEAHDGLGGRPIDIATASEDGLEAVRVMLEPA</sequence>
<protein>
    <submittedName>
        <fullName evidence="2">Antitoxin Xre/MbcA/ParS toxin-binding domain-containing protein</fullName>
    </submittedName>
</protein>
<organism evidence="2 3">
    <name type="scientific">Sphingoaurantiacus capsulatus</name>
    <dbReference type="NCBI Taxonomy" id="1771310"/>
    <lineage>
        <taxon>Bacteria</taxon>
        <taxon>Pseudomonadati</taxon>
        <taxon>Pseudomonadota</taxon>
        <taxon>Alphaproteobacteria</taxon>
        <taxon>Sphingomonadales</taxon>
        <taxon>Sphingosinicellaceae</taxon>
        <taxon>Sphingoaurantiacus</taxon>
    </lineage>
</organism>
<gene>
    <name evidence="2" type="ORF">ACFOMD_00515</name>
</gene>
<evidence type="ECO:0000259" key="1">
    <source>
        <dbReference type="Pfam" id="PF09722"/>
    </source>
</evidence>
<dbReference type="InterPro" id="IPR024467">
    <property type="entry name" value="Xre/MbcA/ParS-like_toxin-bd"/>
</dbReference>
<comment type="caution">
    <text evidence="2">The sequence shown here is derived from an EMBL/GenBank/DDBJ whole genome shotgun (WGS) entry which is preliminary data.</text>
</comment>
<dbReference type="RefSeq" id="WP_380855161.1">
    <property type="nucleotide sequence ID" value="NZ_JBHRXV010000001.1"/>
</dbReference>
<name>A0ABV7X4F2_9SPHN</name>
<reference evidence="3" key="1">
    <citation type="journal article" date="2019" name="Int. J. Syst. Evol. Microbiol.">
        <title>The Global Catalogue of Microorganisms (GCM) 10K type strain sequencing project: providing services to taxonomists for standard genome sequencing and annotation.</title>
        <authorList>
            <consortium name="The Broad Institute Genomics Platform"/>
            <consortium name="The Broad Institute Genome Sequencing Center for Infectious Disease"/>
            <person name="Wu L."/>
            <person name="Ma J."/>
        </authorList>
    </citation>
    <scope>NUCLEOTIDE SEQUENCE [LARGE SCALE GENOMIC DNA]</scope>
    <source>
        <strain evidence="3">KCTC 42644</strain>
    </source>
</reference>